<protein>
    <submittedName>
        <fullName evidence="1">Uncharacterized protein</fullName>
    </submittedName>
</protein>
<dbReference type="SUPFAM" id="SSF56112">
    <property type="entry name" value="Protein kinase-like (PK-like)"/>
    <property type="match status" value="1"/>
</dbReference>
<gene>
    <name evidence="1" type="ORF">MBJ925_LOCUS30453</name>
</gene>
<dbReference type="InterPro" id="IPR011009">
    <property type="entry name" value="Kinase-like_dom_sf"/>
</dbReference>
<dbReference type="PANTHER" id="PTHR11012:SF30">
    <property type="entry name" value="PROTEIN KINASE-LIKE DOMAIN-CONTAINING"/>
    <property type="match status" value="1"/>
</dbReference>
<name>A0A816XJP9_9BILA</name>
<accession>A0A816XJP9</accession>
<dbReference type="AlphaFoldDB" id="A0A816XJP9"/>
<dbReference type="Pfam" id="PF02958">
    <property type="entry name" value="EcKL"/>
    <property type="match status" value="1"/>
</dbReference>
<comment type="caution">
    <text evidence="1">The sequence shown here is derived from an EMBL/GenBank/DDBJ whole genome shotgun (WGS) entry which is preliminary data.</text>
</comment>
<dbReference type="InterPro" id="IPR004119">
    <property type="entry name" value="EcKL"/>
</dbReference>
<reference evidence="1" key="1">
    <citation type="submission" date="2021-02" db="EMBL/GenBank/DDBJ databases">
        <authorList>
            <person name="Nowell W R."/>
        </authorList>
    </citation>
    <scope>NUCLEOTIDE SEQUENCE</scope>
</reference>
<sequence>MISGPIEDTWGYRMANKKHIREAWDSVVQHFREELEVSDSSIDFGSILELRLDDIARSFGNLESHTLIHGDFKVTNILIDDNEIESQVYAVDWQWFGVGNIAIDVAYFIATSVNESAIENSIELVHYYFQVLSDNGVTYQWERFWKAYQVCWVDFFIYTVVGKWSKMETKDIDLYKQEEKDGLHLRSYPHMKNLFKQSEKFIQALNTSSMFQFNQDH</sequence>
<organism evidence="1 2">
    <name type="scientific">Rotaria magnacalcarata</name>
    <dbReference type="NCBI Taxonomy" id="392030"/>
    <lineage>
        <taxon>Eukaryota</taxon>
        <taxon>Metazoa</taxon>
        <taxon>Spiralia</taxon>
        <taxon>Gnathifera</taxon>
        <taxon>Rotifera</taxon>
        <taxon>Eurotatoria</taxon>
        <taxon>Bdelloidea</taxon>
        <taxon>Philodinida</taxon>
        <taxon>Philodinidae</taxon>
        <taxon>Rotaria</taxon>
    </lineage>
</organism>
<evidence type="ECO:0000313" key="1">
    <source>
        <dbReference type="EMBL" id="CAF2146293.1"/>
    </source>
</evidence>
<dbReference type="Proteomes" id="UP000663824">
    <property type="component" value="Unassembled WGS sequence"/>
</dbReference>
<dbReference type="PANTHER" id="PTHR11012">
    <property type="entry name" value="PROTEIN KINASE-LIKE DOMAIN-CONTAINING"/>
    <property type="match status" value="1"/>
</dbReference>
<evidence type="ECO:0000313" key="2">
    <source>
        <dbReference type="Proteomes" id="UP000663824"/>
    </source>
</evidence>
<dbReference type="Gene3D" id="3.90.1200.10">
    <property type="match status" value="1"/>
</dbReference>
<proteinExistence type="predicted"/>
<dbReference type="EMBL" id="CAJNRE010016466">
    <property type="protein sequence ID" value="CAF2146293.1"/>
    <property type="molecule type" value="Genomic_DNA"/>
</dbReference>